<dbReference type="PROSITE" id="PS00804">
    <property type="entry name" value="CALRETICULIN_2"/>
    <property type="match status" value="1"/>
</dbReference>
<keyword evidence="9 15" id="KW-1133">Transmembrane helix</keyword>
<feature type="compositionally biased region" description="Basic and acidic residues" evidence="16">
    <location>
        <begin position="540"/>
        <end position="550"/>
    </location>
</feature>
<evidence type="ECO:0000256" key="12">
    <source>
        <dbReference type="ARBA" id="ARBA00023157"/>
    </source>
</evidence>
<evidence type="ECO:0000256" key="16">
    <source>
        <dbReference type="SAM" id="MobiDB-lite"/>
    </source>
</evidence>
<dbReference type="SUPFAM" id="SSF49899">
    <property type="entry name" value="Concanavalin A-like lectins/glucanases"/>
    <property type="match status" value="1"/>
</dbReference>
<feature type="compositionally biased region" description="Basic and acidic residues" evidence="16">
    <location>
        <begin position="249"/>
        <end position="277"/>
    </location>
</feature>
<keyword evidence="3" id="KW-0597">Phosphoprotein</keyword>
<evidence type="ECO:0000256" key="9">
    <source>
        <dbReference type="ARBA" id="ARBA00022989"/>
    </source>
</evidence>
<feature type="compositionally biased region" description="Basic residues" evidence="16">
    <location>
        <begin position="570"/>
        <end position="581"/>
    </location>
</feature>
<dbReference type="InterPro" id="IPR018124">
    <property type="entry name" value="Calret/calnex_CS"/>
</dbReference>
<feature type="disulfide bond" evidence="14">
    <location>
        <begin position="135"/>
        <end position="169"/>
    </location>
</feature>
<evidence type="ECO:0000313" key="17">
    <source>
        <dbReference type="EMBL" id="BAB40783.1"/>
    </source>
</evidence>
<dbReference type="PROSITE" id="PS00803">
    <property type="entry name" value="CALRETICULIN_1"/>
    <property type="match status" value="1"/>
</dbReference>
<dbReference type="FunFam" id="2.60.120.200:FF:000430">
    <property type="entry name" value="Si:ch211-274f20.2"/>
    <property type="match status" value="1"/>
</dbReference>
<name>Q9BLH3_HALRO</name>
<dbReference type="GO" id="GO:0005789">
    <property type="term" value="C:endoplasmic reticulum membrane"/>
    <property type="evidence" value="ECO:0007669"/>
    <property type="project" value="UniProtKB-SubCell"/>
</dbReference>
<dbReference type="InterPro" id="IPR001580">
    <property type="entry name" value="Calret/calnex"/>
</dbReference>
<feature type="signal peptide" evidence="15">
    <location>
        <begin position="1"/>
        <end position="23"/>
    </location>
</feature>
<keyword evidence="4 15" id="KW-0812">Transmembrane</keyword>
<dbReference type="PANTHER" id="PTHR11073">
    <property type="entry name" value="CALRETICULIN AND CALNEXIN"/>
    <property type="match status" value="1"/>
</dbReference>
<evidence type="ECO:0000256" key="5">
    <source>
        <dbReference type="ARBA" id="ARBA00022729"/>
    </source>
</evidence>
<evidence type="ECO:0000256" key="13">
    <source>
        <dbReference type="ARBA" id="ARBA00023186"/>
    </source>
</evidence>
<evidence type="ECO:0000256" key="6">
    <source>
        <dbReference type="ARBA" id="ARBA00022737"/>
    </source>
</evidence>
<dbReference type="EMBL" id="AB047037">
    <property type="protein sequence ID" value="BAB40783.1"/>
    <property type="molecule type" value="mRNA"/>
</dbReference>
<keyword evidence="13 15" id="KW-0143">Chaperone</keyword>
<dbReference type="SUPFAM" id="SSF63887">
    <property type="entry name" value="P-domain of calnexin/calreticulin"/>
    <property type="match status" value="1"/>
</dbReference>
<keyword evidence="6" id="KW-0677">Repeat</keyword>
<dbReference type="Pfam" id="PF00262">
    <property type="entry name" value="Calreticulin"/>
    <property type="match status" value="1"/>
</dbReference>
<keyword evidence="5 15" id="KW-0732">Signal</keyword>
<keyword evidence="8" id="KW-0106">Calcium</keyword>
<proteinExistence type="evidence at transcript level"/>
<feature type="compositionally biased region" description="Acidic residues" evidence="16">
    <location>
        <begin position="551"/>
        <end position="565"/>
    </location>
</feature>
<evidence type="ECO:0000256" key="2">
    <source>
        <dbReference type="ARBA" id="ARBA00010983"/>
    </source>
</evidence>
<dbReference type="GO" id="GO:0036503">
    <property type="term" value="P:ERAD pathway"/>
    <property type="evidence" value="ECO:0007669"/>
    <property type="project" value="TreeGrafter"/>
</dbReference>
<dbReference type="AlphaFoldDB" id="Q9BLH3"/>
<protein>
    <submittedName>
        <fullName evidence="17">Calcium-binding protein Calnexin</fullName>
    </submittedName>
</protein>
<gene>
    <name evidence="17" type="primary">HrCalnexin</name>
</gene>
<keyword evidence="11 15" id="KW-0472">Membrane</keyword>
<organism evidence="17">
    <name type="scientific">Halocynthia roretzi</name>
    <name type="common">Sea squirt</name>
    <name type="synonym">Cynthia roretzi</name>
    <dbReference type="NCBI Taxonomy" id="7729"/>
    <lineage>
        <taxon>Eukaryota</taxon>
        <taxon>Metazoa</taxon>
        <taxon>Chordata</taxon>
        <taxon>Tunicata</taxon>
        <taxon>Ascidiacea</taxon>
        <taxon>Stolidobranchia</taxon>
        <taxon>Pyuridae</taxon>
        <taxon>Halocynthia</taxon>
    </lineage>
</organism>
<feature type="chain" id="PRO_5004324337" evidence="15">
    <location>
        <begin position="24"/>
        <end position="581"/>
    </location>
</feature>
<keyword evidence="10" id="KW-0007">Acetylation</keyword>
<evidence type="ECO:0000256" key="7">
    <source>
        <dbReference type="ARBA" id="ARBA00022824"/>
    </source>
</evidence>
<dbReference type="InterPro" id="IPR009033">
    <property type="entry name" value="Calreticulin/calnexin_P_dom_sf"/>
</dbReference>
<accession>Q9BLH3</accession>
<evidence type="ECO:0000256" key="8">
    <source>
        <dbReference type="ARBA" id="ARBA00022837"/>
    </source>
</evidence>
<evidence type="ECO:0000256" key="11">
    <source>
        <dbReference type="ARBA" id="ARBA00023136"/>
    </source>
</evidence>
<dbReference type="PANTHER" id="PTHR11073:SF1">
    <property type="entry name" value="CALNEXIN 14D-RELATED"/>
    <property type="match status" value="1"/>
</dbReference>
<dbReference type="GO" id="GO:0006457">
    <property type="term" value="P:protein folding"/>
    <property type="evidence" value="ECO:0007669"/>
    <property type="project" value="InterPro"/>
</dbReference>
<evidence type="ECO:0000256" key="15">
    <source>
        <dbReference type="RuleBase" id="RU362126"/>
    </source>
</evidence>
<keyword evidence="12 14" id="KW-1015">Disulfide bond</keyword>
<reference evidence="17" key="1">
    <citation type="submission" date="2000-08" db="EMBL/GenBank/DDBJ databases">
        <title>Neural marker genes differently expressed in subsets of embryonic neural cells of the ascidian Halocynthia roretzi.</title>
        <authorList>
            <person name="Yagi K."/>
            <person name="Makabe K.W."/>
        </authorList>
    </citation>
    <scope>NUCLEOTIDE SEQUENCE</scope>
</reference>
<feature type="transmembrane region" description="Helical" evidence="15">
    <location>
        <begin position="457"/>
        <end position="478"/>
    </location>
</feature>
<sequence>MCRCNLKNYIYVILVSLLLEIKAEEEPVTAGPVYVSPKPSDFVNFAASFDEDDSIKSWVLSETKKDGVDSDIEKYNGRWEVTEPVQKLLDGDKGLLLKDKARHNAIAAKLETPFDFDGKPFVVQYEVNFQNGIECGGAYVKLLTETPDLSLKNFNDKTPYTIMFGPDKCGESYKLHFIFRHKNPKTGEFEEKHAKQTTSDLKGPYLDKSSHLYTLVVNPDNTFQMYIDQKEVNTGSLLKDMSPPINPPKEIEDKDDKKPEDWDEREKIADPEAVKPEDWDEDAPAQIQDPDAEMPEDWLEDEPTYVDDPDAEKPNDWDDDMDGEWEAPKIENPKCKEASGCGTWEAPMIPNPQYKGKWRPAMIVNPNYKGIWKPRIIPNPNFFEDLKPYEMTSIGALGLELWSMSDSIMFDNFIITNDKAVADDYARQTWEFKKVVRANKEPGIFQGLIDATAERPWLWAIYVLVVGLPLVLIFTFCCGGKKKSDPKKTDEPTPDDPHDSAEEEDKKEEGSQEEEDPTGETAEDKVDDADEGVEEGAGDAEAKTATKSDLEKDDEESEHDEEEQENATRRSPRKKKVRKQD</sequence>
<comment type="similarity">
    <text evidence="2 15">Belongs to the calreticulin family.</text>
</comment>
<evidence type="ECO:0000256" key="3">
    <source>
        <dbReference type="ARBA" id="ARBA00022553"/>
    </source>
</evidence>
<feature type="compositionally biased region" description="Basic and acidic residues" evidence="16">
    <location>
        <begin position="482"/>
        <end position="500"/>
    </location>
</feature>
<dbReference type="GO" id="GO:0051082">
    <property type="term" value="F:unfolded protein binding"/>
    <property type="evidence" value="ECO:0007669"/>
    <property type="project" value="InterPro"/>
</dbReference>
<evidence type="ECO:0000256" key="14">
    <source>
        <dbReference type="PIRSR" id="PIRSR601580-3"/>
    </source>
</evidence>
<comment type="subcellular location">
    <subcellularLocation>
        <location evidence="1">Endoplasmic reticulum membrane</location>
        <topology evidence="1">Single-pass type I membrane protein</topology>
    </subcellularLocation>
</comment>
<dbReference type="GO" id="GO:0005509">
    <property type="term" value="F:calcium ion binding"/>
    <property type="evidence" value="ECO:0007669"/>
    <property type="project" value="InterPro"/>
</dbReference>
<dbReference type="Gene3D" id="2.10.250.10">
    <property type="entry name" value="Calreticulin/calnexin, P domain"/>
    <property type="match status" value="1"/>
</dbReference>
<feature type="compositionally biased region" description="Acidic residues" evidence="16">
    <location>
        <begin position="525"/>
        <end position="538"/>
    </location>
</feature>
<evidence type="ECO:0000256" key="1">
    <source>
        <dbReference type="ARBA" id="ARBA00004115"/>
    </source>
</evidence>
<keyword evidence="7 15" id="KW-0256">Endoplasmic reticulum</keyword>
<dbReference type="FunFam" id="2.10.250.10:FF:000001">
    <property type="entry name" value="Calnexin homolog"/>
    <property type="match status" value="1"/>
</dbReference>
<dbReference type="Gene3D" id="2.60.120.200">
    <property type="match status" value="1"/>
</dbReference>
<dbReference type="InterPro" id="IPR013320">
    <property type="entry name" value="ConA-like_dom_sf"/>
</dbReference>
<evidence type="ECO:0000256" key="4">
    <source>
        <dbReference type="ARBA" id="ARBA00022692"/>
    </source>
</evidence>
<feature type="compositionally biased region" description="Acidic residues" evidence="16">
    <location>
        <begin position="501"/>
        <end position="518"/>
    </location>
</feature>
<dbReference type="PRINTS" id="PR00626">
    <property type="entry name" value="CALRETICULIN"/>
</dbReference>
<evidence type="ECO:0000256" key="10">
    <source>
        <dbReference type="ARBA" id="ARBA00022990"/>
    </source>
</evidence>
<feature type="region of interest" description="Disordered" evidence="16">
    <location>
        <begin position="482"/>
        <end position="581"/>
    </location>
</feature>
<feature type="region of interest" description="Disordered" evidence="16">
    <location>
        <begin position="234"/>
        <end position="294"/>
    </location>
</feature>